<dbReference type="AlphaFoldDB" id="A0A8T1WAY9"/>
<evidence type="ECO:0000313" key="2">
    <source>
        <dbReference type="Proteomes" id="UP000694044"/>
    </source>
</evidence>
<protein>
    <submittedName>
        <fullName evidence="1">Uncharacterized protein</fullName>
    </submittedName>
</protein>
<reference evidence="1" key="1">
    <citation type="submission" date="2021-02" db="EMBL/GenBank/DDBJ databases">
        <authorList>
            <person name="Palmer J.M."/>
        </authorList>
    </citation>
    <scope>NUCLEOTIDE SEQUENCE</scope>
    <source>
        <strain evidence="1">SCRP734</strain>
    </source>
</reference>
<proteinExistence type="predicted"/>
<keyword evidence="2" id="KW-1185">Reference proteome</keyword>
<name>A0A8T1WAY9_9STRA</name>
<dbReference type="EMBL" id="JAGDFM010000031">
    <property type="protein sequence ID" value="KAG7390496.1"/>
    <property type="molecule type" value="Genomic_DNA"/>
</dbReference>
<gene>
    <name evidence="1" type="ORF">PHYPSEUDO_007722</name>
</gene>
<comment type="caution">
    <text evidence="1">The sequence shown here is derived from an EMBL/GenBank/DDBJ whole genome shotgun (WGS) entry which is preliminary data.</text>
</comment>
<evidence type="ECO:0000313" key="1">
    <source>
        <dbReference type="EMBL" id="KAG7390496.1"/>
    </source>
</evidence>
<organism evidence="1 2">
    <name type="scientific">Phytophthora pseudosyringae</name>
    <dbReference type="NCBI Taxonomy" id="221518"/>
    <lineage>
        <taxon>Eukaryota</taxon>
        <taxon>Sar</taxon>
        <taxon>Stramenopiles</taxon>
        <taxon>Oomycota</taxon>
        <taxon>Peronosporomycetes</taxon>
        <taxon>Peronosporales</taxon>
        <taxon>Peronosporaceae</taxon>
        <taxon>Phytophthora</taxon>
    </lineage>
</organism>
<sequence>MPRFSKSDVARQVHHSLRNTAPLICTPSSATPSWTPHCIPTKQRGMKTAKHICLHQLANGRYCHERCAQRLQFGRQQGRLRYGPQLDHVLRVDLRIPVDLLGFAISDVPVTNPR</sequence>
<accession>A0A8T1WAY9</accession>
<dbReference type="Proteomes" id="UP000694044">
    <property type="component" value="Unassembled WGS sequence"/>
</dbReference>